<dbReference type="SUPFAM" id="SSF54631">
    <property type="entry name" value="CBS-domain pair"/>
    <property type="match status" value="1"/>
</dbReference>
<evidence type="ECO:0000256" key="2">
    <source>
        <dbReference type="PROSITE-ProRule" id="PRU00703"/>
    </source>
</evidence>
<gene>
    <name evidence="4" type="ORF">FRY97_05795</name>
</gene>
<evidence type="ECO:0000256" key="1">
    <source>
        <dbReference type="ARBA" id="ARBA00023122"/>
    </source>
</evidence>
<dbReference type="EMBL" id="VOOR01000008">
    <property type="protein sequence ID" value="TXB66325.1"/>
    <property type="molecule type" value="Genomic_DNA"/>
</dbReference>
<name>A0A5C6RWJ6_9BACT</name>
<dbReference type="PROSITE" id="PS51371">
    <property type="entry name" value="CBS"/>
    <property type="match status" value="2"/>
</dbReference>
<evidence type="ECO:0000313" key="5">
    <source>
        <dbReference type="Proteomes" id="UP000321580"/>
    </source>
</evidence>
<comment type="caution">
    <text evidence="4">The sequence shown here is derived from an EMBL/GenBank/DDBJ whole genome shotgun (WGS) entry which is preliminary data.</text>
</comment>
<proteinExistence type="predicted"/>
<dbReference type="PANTHER" id="PTHR43080:SF2">
    <property type="entry name" value="CBS DOMAIN-CONTAINING PROTEIN"/>
    <property type="match status" value="1"/>
</dbReference>
<dbReference type="RefSeq" id="WP_147166494.1">
    <property type="nucleotide sequence ID" value="NZ_VOOR01000008.1"/>
</dbReference>
<dbReference type="Gene3D" id="3.10.580.10">
    <property type="entry name" value="CBS-domain"/>
    <property type="match status" value="1"/>
</dbReference>
<dbReference type="CDD" id="cd04584">
    <property type="entry name" value="CBS_pair_AcuB_like"/>
    <property type="match status" value="1"/>
</dbReference>
<dbReference type="Proteomes" id="UP000321580">
    <property type="component" value="Unassembled WGS sequence"/>
</dbReference>
<evidence type="ECO:0000313" key="4">
    <source>
        <dbReference type="EMBL" id="TXB66325.1"/>
    </source>
</evidence>
<dbReference type="PANTHER" id="PTHR43080">
    <property type="entry name" value="CBS DOMAIN-CONTAINING PROTEIN CBSX3, MITOCHONDRIAL"/>
    <property type="match status" value="1"/>
</dbReference>
<dbReference type="OrthoDB" id="1119899at2"/>
<sequence length="148" mass="16775">MKDRTITVAQIMSTPVITVSPSDTMDEVQAIFRKNNIHHIPVVEQEKVVGIISQSDYLRLQHGFTLFKTRHSETYNDAIMRSLLVGEVMTRQVATLAPDDSLEMAAGFFRENLFHALPVVDKGRLIGILTTYDMLTYAYSAPFLIEDR</sequence>
<keyword evidence="1 2" id="KW-0129">CBS domain</keyword>
<dbReference type="SMART" id="SM00116">
    <property type="entry name" value="CBS"/>
    <property type="match status" value="2"/>
</dbReference>
<dbReference type="AlphaFoldDB" id="A0A5C6RWJ6"/>
<dbReference type="InterPro" id="IPR046342">
    <property type="entry name" value="CBS_dom_sf"/>
</dbReference>
<evidence type="ECO:0000259" key="3">
    <source>
        <dbReference type="PROSITE" id="PS51371"/>
    </source>
</evidence>
<protein>
    <submittedName>
        <fullName evidence="4">CBS domain-containing protein</fullName>
    </submittedName>
</protein>
<accession>A0A5C6RWJ6</accession>
<feature type="domain" description="CBS" evidence="3">
    <location>
        <begin position="89"/>
        <end position="148"/>
    </location>
</feature>
<dbReference type="InterPro" id="IPR000644">
    <property type="entry name" value="CBS_dom"/>
</dbReference>
<feature type="domain" description="CBS" evidence="3">
    <location>
        <begin position="12"/>
        <end position="69"/>
    </location>
</feature>
<dbReference type="InterPro" id="IPR051257">
    <property type="entry name" value="Diverse_CBS-Domain"/>
</dbReference>
<reference evidence="4 5" key="1">
    <citation type="submission" date="2019-08" db="EMBL/GenBank/DDBJ databases">
        <title>Genome of Phaeodactylibacter luteus.</title>
        <authorList>
            <person name="Bowman J.P."/>
        </authorList>
    </citation>
    <scope>NUCLEOTIDE SEQUENCE [LARGE SCALE GENOMIC DNA]</scope>
    <source>
        <strain evidence="4 5">KCTC 42180</strain>
    </source>
</reference>
<keyword evidence="5" id="KW-1185">Reference proteome</keyword>
<dbReference type="Pfam" id="PF00571">
    <property type="entry name" value="CBS"/>
    <property type="match status" value="2"/>
</dbReference>
<organism evidence="4 5">
    <name type="scientific">Phaeodactylibacter luteus</name>
    <dbReference type="NCBI Taxonomy" id="1564516"/>
    <lineage>
        <taxon>Bacteria</taxon>
        <taxon>Pseudomonadati</taxon>
        <taxon>Bacteroidota</taxon>
        <taxon>Saprospiria</taxon>
        <taxon>Saprospirales</taxon>
        <taxon>Haliscomenobacteraceae</taxon>
        <taxon>Phaeodactylibacter</taxon>
    </lineage>
</organism>